<dbReference type="Proteomes" id="UP000233293">
    <property type="component" value="Unassembled WGS sequence"/>
</dbReference>
<dbReference type="Gene3D" id="2.60.120.10">
    <property type="entry name" value="Jelly Rolls"/>
    <property type="match status" value="1"/>
</dbReference>
<dbReference type="OrthoDB" id="9083851at2"/>
<gene>
    <name evidence="1" type="ORF">CWS72_17160</name>
</gene>
<dbReference type="EMBL" id="PIUM01000021">
    <property type="protein sequence ID" value="PKU23359.1"/>
    <property type="molecule type" value="Genomic_DNA"/>
</dbReference>
<comment type="caution">
    <text evidence="1">The sequence shown here is derived from an EMBL/GenBank/DDBJ whole genome shotgun (WGS) entry which is preliminary data.</text>
</comment>
<dbReference type="GO" id="GO:0047869">
    <property type="term" value="F:dimethylpropiothetin dethiomethylase activity"/>
    <property type="evidence" value="ECO:0007669"/>
    <property type="project" value="InterPro"/>
</dbReference>
<reference evidence="2" key="1">
    <citation type="submission" date="2017-12" db="EMBL/GenBank/DDBJ databases">
        <title>Draft genome sequence of Telmatospirillum siberiense 26-4b1T, an acidotolerant peatland alphaproteobacterium potentially involved in sulfur cycling.</title>
        <authorList>
            <person name="Hausmann B."/>
            <person name="Pjevac P."/>
            <person name="Schreck K."/>
            <person name="Herbold C.W."/>
            <person name="Daims H."/>
            <person name="Wagner M."/>
            <person name="Pester M."/>
            <person name="Loy A."/>
        </authorList>
    </citation>
    <scope>NUCLEOTIDE SEQUENCE [LARGE SCALE GENOMIC DNA]</scope>
    <source>
        <strain evidence="2">26-4b1</strain>
    </source>
</reference>
<dbReference type="RefSeq" id="WP_101251849.1">
    <property type="nucleotide sequence ID" value="NZ_PIUM01000021.1"/>
</dbReference>
<keyword evidence="2" id="KW-1185">Reference proteome</keyword>
<dbReference type="SUPFAM" id="SSF51182">
    <property type="entry name" value="RmlC-like cupins"/>
    <property type="match status" value="1"/>
</dbReference>
<dbReference type="InterPro" id="IPR014710">
    <property type="entry name" value="RmlC-like_jellyroll"/>
</dbReference>
<accession>A0A2N3PSH8</accession>
<name>A0A2N3PSH8_9PROT</name>
<organism evidence="1 2">
    <name type="scientific">Telmatospirillum siberiense</name>
    <dbReference type="NCBI Taxonomy" id="382514"/>
    <lineage>
        <taxon>Bacteria</taxon>
        <taxon>Pseudomonadati</taxon>
        <taxon>Pseudomonadota</taxon>
        <taxon>Alphaproteobacteria</taxon>
        <taxon>Rhodospirillales</taxon>
        <taxon>Rhodospirillaceae</taxon>
        <taxon>Telmatospirillum</taxon>
    </lineage>
</organism>
<protein>
    <submittedName>
        <fullName evidence="1">Uncharacterized protein</fullName>
    </submittedName>
</protein>
<sequence>MGHRLADLFVLMRDHFAKGLAVPGPVAEETTRVLAHLPDRLRASPHEPVLSPSSHPVALAVARTAEGLPSAWAEALGALAPLLPWRFTYAPRPDAPGLGERMAWAEIIGPAAPVLNDHVGFGLTFIGAETHYLAHRHPAVELYNVVAGTARWNLEGADVARPPGSFVLHPSQAVHAMRTSDEAMLAIYSWSGDIVSPTVYA</sequence>
<evidence type="ECO:0000313" key="1">
    <source>
        <dbReference type="EMBL" id="PKU23359.1"/>
    </source>
</evidence>
<dbReference type="Pfam" id="PF16867">
    <property type="entry name" value="DMSP_lyase"/>
    <property type="match status" value="1"/>
</dbReference>
<proteinExistence type="predicted"/>
<dbReference type="InterPro" id="IPR011051">
    <property type="entry name" value="RmlC_Cupin_sf"/>
</dbReference>
<dbReference type="AlphaFoldDB" id="A0A2N3PSH8"/>
<evidence type="ECO:0000313" key="2">
    <source>
        <dbReference type="Proteomes" id="UP000233293"/>
    </source>
</evidence>
<dbReference type="InterPro" id="IPR031723">
    <property type="entry name" value="DMSP_lyase"/>
</dbReference>